<gene>
    <name evidence="3" type="ORF">JHL17_15360</name>
</gene>
<evidence type="ECO:0000313" key="3">
    <source>
        <dbReference type="EMBL" id="MBK1838795.1"/>
    </source>
</evidence>
<dbReference type="SUPFAM" id="SSF160443">
    <property type="entry name" value="SMR domain-like"/>
    <property type="match status" value="1"/>
</dbReference>
<comment type="caution">
    <text evidence="3">The sequence shown here is derived from an EMBL/GenBank/DDBJ whole genome shotgun (WGS) entry which is preliminary data.</text>
</comment>
<dbReference type="Proteomes" id="UP000652760">
    <property type="component" value="Unassembled WGS sequence"/>
</dbReference>
<dbReference type="PANTHER" id="PTHR35562">
    <property type="entry name" value="DNA ENDONUCLEASE SMRA-RELATED"/>
    <property type="match status" value="1"/>
</dbReference>
<dbReference type="SMART" id="SM00463">
    <property type="entry name" value="SMR"/>
    <property type="match status" value="1"/>
</dbReference>
<reference evidence="4" key="1">
    <citation type="submission" date="2021-01" db="EMBL/GenBank/DDBJ databases">
        <title>Genome public.</title>
        <authorList>
            <person name="Liu C."/>
            <person name="Sun Q."/>
        </authorList>
    </citation>
    <scope>NUCLEOTIDE SEQUENCE [LARGE SCALE GENOMIC DNA]</scope>
    <source>
        <strain evidence="4">YIM B02556</strain>
    </source>
</reference>
<sequence>MTRRRLPTPDERRLWRIAMRDAEPMPGRQVEAEAEPLATMAELVEEPVATSLAPPPTPRQHPSPPRPARHSQPPLTPGSTANIDRRTGDRFRRGELEIDGRIDLHGMTQAQAHTALASFVHRAWNEGRRCVLVITGKGSFGSLGVLRQATPRWLGDPALRPMVLAIQPAQPRDGGDGALYVLIKRRRDRKD</sequence>
<dbReference type="Gene3D" id="3.30.1370.110">
    <property type="match status" value="1"/>
</dbReference>
<feature type="compositionally biased region" description="Basic and acidic residues" evidence="1">
    <location>
        <begin position="7"/>
        <end position="23"/>
    </location>
</feature>
<evidence type="ECO:0000256" key="1">
    <source>
        <dbReference type="SAM" id="MobiDB-lite"/>
    </source>
</evidence>
<feature type="domain" description="Smr" evidence="2">
    <location>
        <begin position="102"/>
        <end position="184"/>
    </location>
</feature>
<organism evidence="3 4">
    <name type="scientific">Azospirillum endophyticum</name>
    <dbReference type="NCBI Taxonomy" id="2800326"/>
    <lineage>
        <taxon>Bacteria</taxon>
        <taxon>Pseudomonadati</taxon>
        <taxon>Pseudomonadota</taxon>
        <taxon>Alphaproteobacteria</taxon>
        <taxon>Rhodospirillales</taxon>
        <taxon>Azospirillaceae</taxon>
        <taxon>Azospirillum</taxon>
    </lineage>
</organism>
<dbReference type="PANTHER" id="PTHR35562:SF2">
    <property type="entry name" value="DNA ENDONUCLEASE SMRA-RELATED"/>
    <property type="match status" value="1"/>
</dbReference>
<evidence type="ECO:0000313" key="4">
    <source>
        <dbReference type="Proteomes" id="UP000652760"/>
    </source>
</evidence>
<name>A0ABS1F5U8_9PROT</name>
<feature type="region of interest" description="Disordered" evidence="1">
    <location>
        <begin position="1"/>
        <end position="92"/>
    </location>
</feature>
<evidence type="ECO:0000259" key="2">
    <source>
        <dbReference type="PROSITE" id="PS50828"/>
    </source>
</evidence>
<keyword evidence="4" id="KW-1185">Reference proteome</keyword>
<feature type="compositionally biased region" description="Basic and acidic residues" evidence="1">
    <location>
        <begin position="83"/>
        <end position="92"/>
    </location>
</feature>
<dbReference type="InterPro" id="IPR002625">
    <property type="entry name" value="Smr_dom"/>
</dbReference>
<dbReference type="PROSITE" id="PS50828">
    <property type="entry name" value="SMR"/>
    <property type="match status" value="1"/>
</dbReference>
<feature type="compositionally biased region" description="Pro residues" evidence="1">
    <location>
        <begin position="53"/>
        <end position="66"/>
    </location>
</feature>
<protein>
    <submittedName>
        <fullName evidence="3">Smr/MutS family protein</fullName>
    </submittedName>
</protein>
<proteinExistence type="predicted"/>
<dbReference type="InterPro" id="IPR036063">
    <property type="entry name" value="Smr_dom_sf"/>
</dbReference>
<accession>A0ABS1F5U8</accession>
<dbReference type="RefSeq" id="WP_200194399.1">
    <property type="nucleotide sequence ID" value="NZ_JAENHM010000045.1"/>
</dbReference>
<dbReference type="Pfam" id="PF01713">
    <property type="entry name" value="Smr"/>
    <property type="match status" value="1"/>
</dbReference>
<dbReference type="EMBL" id="JAENHM010000045">
    <property type="protein sequence ID" value="MBK1838795.1"/>
    <property type="molecule type" value="Genomic_DNA"/>
</dbReference>